<dbReference type="EMBL" id="FOZL01000001">
    <property type="protein sequence ID" value="SFS09957.1"/>
    <property type="molecule type" value="Genomic_DNA"/>
</dbReference>
<dbReference type="PANTHER" id="PTHR30296">
    <property type="entry name" value="UNCHARACTERIZED PROTEIN YKGE"/>
    <property type="match status" value="1"/>
</dbReference>
<feature type="domain" description="Cysteine-rich" evidence="1">
    <location>
        <begin position="3"/>
        <end position="84"/>
    </location>
</feature>
<gene>
    <name evidence="2" type="ORF">SAMN05421771_1724</name>
</gene>
<keyword evidence="3" id="KW-1185">Reference proteome</keyword>
<dbReference type="RefSeq" id="WP_089838432.1">
    <property type="nucleotide sequence ID" value="NZ_FOZL01000001.1"/>
</dbReference>
<dbReference type="STRING" id="474950.SAMN05421771_1724"/>
<dbReference type="GO" id="GO:0005829">
    <property type="term" value="C:cytosol"/>
    <property type="evidence" value="ECO:0007669"/>
    <property type="project" value="TreeGrafter"/>
</dbReference>
<name>A0A1I6M2K7_9BACT</name>
<dbReference type="InterPro" id="IPR004017">
    <property type="entry name" value="Cys_rich_dom"/>
</dbReference>
<sequence>MRVALFITCYNDTLFPETGKAVVRVLERLGHTVEFPAGQTCCGQMHYNTGYQAEAMPLLERFVEQFRGAEAVVVPSSSCVAMMRDHYPMMAEHLKDETLKAEVAELLPKVFEFSEFLTKRLGLEDVGAFYPHRVTYHASCHGLRGLGLGDGPLKLLRAVRGIDLVELERVEECCGFGGTFAVKNAEVSSAMLADKTRAVLNTRAEACTACDNSCLMHIQGSLHRQRTGVHTVHLAEILASDGGRHE</sequence>
<feature type="domain" description="Cysteine-rich" evidence="1">
    <location>
        <begin position="134"/>
        <end position="219"/>
    </location>
</feature>
<reference evidence="2 3" key="1">
    <citation type="submission" date="2016-10" db="EMBL/GenBank/DDBJ databases">
        <authorList>
            <person name="de Groot N.N."/>
        </authorList>
    </citation>
    <scope>NUCLEOTIDE SEQUENCE [LARGE SCALE GENOMIC DNA]</scope>
    <source>
        <strain evidence="2 3">DSM 21001</strain>
    </source>
</reference>
<evidence type="ECO:0000313" key="2">
    <source>
        <dbReference type="EMBL" id="SFS09957.1"/>
    </source>
</evidence>
<dbReference type="GO" id="GO:0016491">
    <property type="term" value="F:oxidoreductase activity"/>
    <property type="evidence" value="ECO:0007669"/>
    <property type="project" value="UniProtKB-ARBA"/>
</dbReference>
<dbReference type="PANTHER" id="PTHR30296:SF0">
    <property type="entry name" value="LACTATE UTILIZATION PROTEIN A"/>
    <property type="match status" value="1"/>
</dbReference>
<dbReference type="AlphaFoldDB" id="A0A1I6M2K7"/>
<dbReference type="Proteomes" id="UP000199024">
    <property type="component" value="Unassembled WGS sequence"/>
</dbReference>
<dbReference type="Pfam" id="PF02754">
    <property type="entry name" value="CCG"/>
    <property type="match status" value="2"/>
</dbReference>
<evidence type="ECO:0000259" key="1">
    <source>
        <dbReference type="Pfam" id="PF02754"/>
    </source>
</evidence>
<proteinExistence type="predicted"/>
<organism evidence="2 3">
    <name type="scientific">Granulicella pectinivorans</name>
    <dbReference type="NCBI Taxonomy" id="474950"/>
    <lineage>
        <taxon>Bacteria</taxon>
        <taxon>Pseudomonadati</taxon>
        <taxon>Acidobacteriota</taxon>
        <taxon>Terriglobia</taxon>
        <taxon>Terriglobales</taxon>
        <taxon>Acidobacteriaceae</taxon>
        <taxon>Granulicella</taxon>
    </lineage>
</organism>
<accession>A0A1I6M2K7</accession>
<dbReference type="OrthoDB" id="9770306at2"/>
<evidence type="ECO:0000313" key="3">
    <source>
        <dbReference type="Proteomes" id="UP000199024"/>
    </source>
</evidence>
<protein>
    <submittedName>
        <fullName evidence="2">L-lactate dehydrogenase complex protein LldE</fullName>
    </submittedName>
</protein>